<evidence type="ECO:0000313" key="3">
    <source>
        <dbReference type="Proteomes" id="UP000017861"/>
    </source>
</evidence>
<feature type="signal peptide" evidence="1">
    <location>
        <begin position="1"/>
        <end position="20"/>
    </location>
</feature>
<reference evidence="2 3" key="1">
    <citation type="journal article" date="2014" name="Genome Announc.">
        <title>Trypanosoma cruzi Clone Dm28c Draft Genome Sequence.</title>
        <authorList>
            <person name="Grisard E.C."/>
            <person name="Teixeira S.M."/>
            <person name="de Almeida L.G."/>
            <person name="Stoco P.H."/>
            <person name="Gerber A.L."/>
            <person name="Talavera-Lopez C."/>
            <person name="Lima O.C."/>
            <person name="Andersson B."/>
            <person name="de Vasconcelos A.T."/>
        </authorList>
    </citation>
    <scope>NUCLEOTIDE SEQUENCE [LARGE SCALE GENOMIC DNA]</scope>
    <source>
        <strain evidence="2 3">Dm28c</strain>
    </source>
</reference>
<gene>
    <name evidence="2" type="ORF">TCDM_08024</name>
</gene>
<sequence length="80" mass="9792">MWWFFESLFFFCCRPRFSLTFRPSGMTTSSAISLQDNSNNKIKGIRMTRPFLLLFFIFHRREEPKFCGGRFFSLLFVKWW</sequence>
<comment type="caution">
    <text evidence="2">The sequence shown here is derived from an EMBL/GenBank/DDBJ whole genome shotgun (WGS) entry which is preliminary data.</text>
</comment>
<name>V5BHN7_TRYCR</name>
<dbReference type="VEuPathDB" id="TriTrypDB:TCDM_08024"/>
<organism evidence="2 3">
    <name type="scientific">Trypanosoma cruzi Dm28c</name>
    <dbReference type="NCBI Taxonomy" id="1416333"/>
    <lineage>
        <taxon>Eukaryota</taxon>
        <taxon>Discoba</taxon>
        <taxon>Euglenozoa</taxon>
        <taxon>Kinetoplastea</taxon>
        <taxon>Metakinetoplastina</taxon>
        <taxon>Trypanosomatida</taxon>
        <taxon>Trypanosomatidae</taxon>
        <taxon>Trypanosoma</taxon>
        <taxon>Schizotrypanum</taxon>
    </lineage>
</organism>
<dbReference type="AlphaFoldDB" id="V5BHN7"/>
<dbReference type="Proteomes" id="UP000017861">
    <property type="component" value="Unassembled WGS sequence"/>
</dbReference>
<proteinExistence type="predicted"/>
<protein>
    <submittedName>
        <fullName evidence="2">Putative vesicular transport protein</fullName>
    </submittedName>
</protein>
<evidence type="ECO:0000313" key="2">
    <source>
        <dbReference type="EMBL" id="ESS63998.1"/>
    </source>
</evidence>
<accession>V5BHN7</accession>
<evidence type="ECO:0000256" key="1">
    <source>
        <dbReference type="SAM" id="SignalP"/>
    </source>
</evidence>
<feature type="chain" id="PRO_5004733198" evidence="1">
    <location>
        <begin position="21"/>
        <end position="80"/>
    </location>
</feature>
<dbReference type="EMBL" id="AYLP01000104">
    <property type="protein sequence ID" value="ESS63998.1"/>
    <property type="molecule type" value="Genomic_DNA"/>
</dbReference>
<keyword evidence="1" id="KW-0732">Signal</keyword>